<reference evidence="1 2" key="1">
    <citation type="submission" date="2024-02" db="EMBL/GenBank/DDBJ databases">
        <title>Chromosome-level genome assembly of the Eurasian Minnow (Phoxinus phoxinus).</title>
        <authorList>
            <person name="Oriowo T.O."/>
            <person name="Martin S."/>
            <person name="Stange M."/>
            <person name="Chrysostomakis Y."/>
            <person name="Brown T."/>
            <person name="Winkler S."/>
            <person name="Kukowka S."/>
            <person name="Myers E.W."/>
            <person name="Bohne A."/>
        </authorList>
    </citation>
    <scope>NUCLEOTIDE SEQUENCE [LARGE SCALE GENOMIC DNA]</scope>
    <source>
        <strain evidence="1">ZFMK-TIS-60720</strain>
        <tissue evidence="1">Whole Organism</tissue>
    </source>
</reference>
<gene>
    <name evidence="1" type="ORF">R3I93_017525</name>
</gene>
<dbReference type="EMBL" id="JAYKXH010000019">
    <property type="protein sequence ID" value="KAK7134145.1"/>
    <property type="molecule type" value="Genomic_DNA"/>
</dbReference>
<proteinExistence type="predicted"/>
<organism evidence="1 2">
    <name type="scientific">Phoxinus phoxinus</name>
    <name type="common">Eurasian minnow</name>
    <dbReference type="NCBI Taxonomy" id="58324"/>
    <lineage>
        <taxon>Eukaryota</taxon>
        <taxon>Metazoa</taxon>
        <taxon>Chordata</taxon>
        <taxon>Craniata</taxon>
        <taxon>Vertebrata</taxon>
        <taxon>Euteleostomi</taxon>
        <taxon>Actinopterygii</taxon>
        <taxon>Neopterygii</taxon>
        <taxon>Teleostei</taxon>
        <taxon>Ostariophysi</taxon>
        <taxon>Cypriniformes</taxon>
        <taxon>Leuciscidae</taxon>
        <taxon>Phoxininae</taxon>
        <taxon>Phoxinus</taxon>
    </lineage>
</organism>
<protein>
    <submittedName>
        <fullName evidence="1">Uncharacterized protein</fullName>
    </submittedName>
</protein>
<dbReference type="Proteomes" id="UP001364617">
    <property type="component" value="Unassembled WGS sequence"/>
</dbReference>
<evidence type="ECO:0000313" key="2">
    <source>
        <dbReference type="Proteomes" id="UP001364617"/>
    </source>
</evidence>
<accession>A0AAN9CK49</accession>
<keyword evidence="2" id="KW-1185">Reference proteome</keyword>
<sequence length="137" mass="15311">MPANAKEEAPVTKVVPHLTVSPKFQPRHYSHMCAYEPGDGHLEALLSRTHTDEAGEGFSDRLMMDTPGIGKMETQGLGMTFTDSPWETMEWLDLTPPNSFQNQNALPLTGPNIFNTEFLDVTDISLNSAMDLHLDHW</sequence>
<name>A0AAN9CK49_9TELE</name>
<comment type="caution">
    <text evidence="1">The sequence shown here is derived from an EMBL/GenBank/DDBJ whole genome shotgun (WGS) entry which is preliminary data.</text>
</comment>
<dbReference type="AlphaFoldDB" id="A0AAN9CK49"/>
<evidence type="ECO:0000313" key="1">
    <source>
        <dbReference type="EMBL" id="KAK7134145.1"/>
    </source>
</evidence>